<dbReference type="PANTHER" id="PTHR47738">
    <property type="entry name" value="PTS SYSTEM FRUCTOSE-LIKE EIIA COMPONENT-RELATED"/>
    <property type="match status" value="1"/>
</dbReference>
<protein>
    <submittedName>
        <fullName evidence="2">PTS sugar transporter subunit IIA</fullName>
    </submittedName>
</protein>
<dbReference type="CDD" id="cd00211">
    <property type="entry name" value="PTS_IIA_fru"/>
    <property type="match status" value="1"/>
</dbReference>
<dbReference type="OrthoDB" id="95460at2"/>
<dbReference type="Proteomes" id="UP000294796">
    <property type="component" value="Unassembled WGS sequence"/>
</dbReference>
<dbReference type="GO" id="GO:0030295">
    <property type="term" value="F:protein kinase activator activity"/>
    <property type="evidence" value="ECO:0007669"/>
    <property type="project" value="TreeGrafter"/>
</dbReference>
<dbReference type="PROSITE" id="PS51094">
    <property type="entry name" value="PTS_EIIA_TYPE_2"/>
    <property type="match status" value="1"/>
</dbReference>
<keyword evidence="3" id="KW-1185">Reference proteome</keyword>
<keyword evidence="2" id="KW-0813">Transport</keyword>
<name>A0A4R5U1G2_9GAMM</name>
<dbReference type="InterPro" id="IPR051541">
    <property type="entry name" value="PTS_SugarTrans_NitroReg"/>
</dbReference>
<dbReference type="EMBL" id="SMTF01000002">
    <property type="protein sequence ID" value="TDK27411.1"/>
    <property type="molecule type" value="Genomic_DNA"/>
</dbReference>
<accession>A0A4R5U1G2</accession>
<organism evidence="2 3">
    <name type="scientific">Luteimonas aestuarii</name>
    <dbReference type="NCBI Taxonomy" id="453837"/>
    <lineage>
        <taxon>Bacteria</taxon>
        <taxon>Pseudomonadati</taxon>
        <taxon>Pseudomonadota</taxon>
        <taxon>Gammaproteobacteria</taxon>
        <taxon>Lysobacterales</taxon>
        <taxon>Lysobacteraceae</taxon>
        <taxon>Luteimonas</taxon>
    </lineage>
</organism>
<dbReference type="InterPro" id="IPR016152">
    <property type="entry name" value="PTrfase/Anion_transptr"/>
</dbReference>
<feature type="domain" description="PTS EIIA type-2" evidence="1">
    <location>
        <begin position="5"/>
        <end position="148"/>
    </location>
</feature>
<dbReference type="SUPFAM" id="SSF55804">
    <property type="entry name" value="Phoshotransferase/anion transport protein"/>
    <property type="match status" value="1"/>
</dbReference>
<evidence type="ECO:0000313" key="2">
    <source>
        <dbReference type="EMBL" id="TDK27411.1"/>
    </source>
</evidence>
<proteinExistence type="predicted"/>
<dbReference type="PANTHER" id="PTHR47738:SF1">
    <property type="entry name" value="NITROGEN REGULATORY PROTEIN"/>
    <property type="match status" value="1"/>
</dbReference>
<evidence type="ECO:0000259" key="1">
    <source>
        <dbReference type="PROSITE" id="PS51094"/>
    </source>
</evidence>
<gene>
    <name evidence="2" type="ORF">E2F46_04270</name>
</gene>
<dbReference type="PROSITE" id="PS00372">
    <property type="entry name" value="PTS_EIIA_TYPE_2_HIS"/>
    <property type="match status" value="1"/>
</dbReference>
<comment type="caution">
    <text evidence="2">The sequence shown here is derived from an EMBL/GenBank/DDBJ whole genome shotgun (WGS) entry which is preliminary data.</text>
</comment>
<keyword evidence="2" id="KW-0762">Sugar transport</keyword>
<dbReference type="Gene3D" id="3.40.930.10">
    <property type="entry name" value="Mannitol-specific EII, Chain A"/>
    <property type="match status" value="1"/>
</dbReference>
<dbReference type="RefSeq" id="WP_133320830.1">
    <property type="nucleotide sequence ID" value="NZ_SMTF01000002.1"/>
</dbReference>
<dbReference type="AlphaFoldDB" id="A0A4R5U1G2"/>
<dbReference type="Pfam" id="PF00359">
    <property type="entry name" value="PTS_EIIA_2"/>
    <property type="match status" value="1"/>
</dbReference>
<reference evidence="2 3" key="1">
    <citation type="submission" date="2019-03" db="EMBL/GenBank/DDBJ databases">
        <title>Luteimonas zhaokaii sp.nov., isolated from the rectal contents of Plateau pika in Yushu, Qinghai Province, China.</title>
        <authorList>
            <person name="Zhang G."/>
        </authorList>
    </citation>
    <scope>NUCLEOTIDE SEQUENCE [LARGE SCALE GENOMIC DNA]</scope>
    <source>
        <strain evidence="2 3">B9</strain>
    </source>
</reference>
<sequence>MPWAELLAADRIVQLVDPASRDHVLDAAARLLGSGATLATPAIAAALRERETLGSTGIGHGVAIPHARGAMFNAPRGAFLRLTRPVDFPTPDGQPVDLVFALCAPEDLPDVHLQHLASIAERFADRGFVAALRDAPDVTTLRRRLLGDDPPAATFRIE</sequence>
<dbReference type="InterPro" id="IPR002178">
    <property type="entry name" value="PTS_EIIA_type-2_dom"/>
</dbReference>
<evidence type="ECO:0000313" key="3">
    <source>
        <dbReference type="Proteomes" id="UP000294796"/>
    </source>
</evidence>